<proteinExistence type="predicted"/>
<reference evidence="1" key="2">
    <citation type="submission" date="2021-01" db="EMBL/GenBank/DDBJ databases">
        <authorList>
            <person name="Schikora-Tamarit M.A."/>
        </authorList>
    </citation>
    <scope>NUCLEOTIDE SEQUENCE</scope>
    <source>
        <strain evidence="1">CBS6075</strain>
    </source>
</reference>
<keyword evidence="2" id="KW-1185">Reference proteome</keyword>
<dbReference type="Proteomes" id="UP000769157">
    <property type="component" value="Unassembled WGS sequence"/>
</dbReference>
<comment type="caution">
    <text evidence="1">The sequence shown here is derived from an EMBL/GenBank/DDBJ whole genome shotgun (WGS) entry which is preliminary data.</text>
</comment>
<reference evidence="1" key="1">
    <citation type="journal article" date="2021" name="Open Biol.">
        <title>Shared evolutionary footprints suggest mitochondrial oxidative damage underlies multiple complex I losses in fungi.</title>
        <authorList>
            <person name="Schikora-Tamarit M.A."/>
            <person name="Marcet-Houben M."/>
            <person name="Nosek J."/>
            <person name="Gabaldon T."/>
        </authorList>
    </citation>
    <scope>NUCLEOTIDE SEQUENCE</scope>
    <source>
        <strain evidence="1">CBS6075</strain>
    </source>
</reference>
<accession>A0A9P8PEW3</accession>
<evidence type="ECO:0000313" key="2">
    <source>
        <dbReference type="Proteomes" id="UP000769157"/>
    </source>
</evidence>
<dbReference type="AlphaFoldDB" id="A0A9P8PEW3"/>
<name>A0A9P8PEW3_9ASCO</name>
<dbReference type="GeneID" id="70232667"/>
<protein>
    <submittedName>
        <fullName evidence="1">Uncharacterized protein</fullName>
    </submittedName>
</protein>
<organism evidence="1 2">
    <name type="scientific">Ogataea philodendri</name>
    <dbReference type="NCBI Taxonomy" id="1378263"/>
    <lineage>
        <taxon>Eukaryota</taxon>
        <taxon>Fungi</taxon>
        <taxon>Dikarya</taxon>
        <taxon>Ascomycota</taxon>
        <taxon>Saccharomycotina</taxon>
        <taxon>Pichiomycetes</taxon>
        <taxon>Pichiales</taxon>
        <taxon>Pichiaceae</taxon>
        <taxon>Ogataea</taxon>
    </lineage>
</organism>
<sequence length="727" mass="80561">MVGAVSGRDLCDKPDQLVLGQPAAGDRVRTHHRPSRVRRSRVELRDQPVVKPTHLVHLLVCQVNVQHQHVWQLLDAQHRLDCVHAVALLAEDVVLQRLVHGCFQVVQNGDPGNSRARNNVQVERVHRRGALVLKRAVRRPQQSVCWNPTDTVHVNRGFLVVQCQLVLGQTLGQKLGKQVCELALAAIVAGLAVRVQQPQLARLGKRTEQFLEVGSHHVSSVGLHEHVQQVPQFRKHTIVVPDIFRKSAHHKVENRRREPVQLDHCVCVRVVNVRFETSVLRVVVESKVEIVHSKLASSSLSLKNLGNLVSACFLVFNGRCFTCRLRGPNLSLLYGAIVNPSIVFESRRISGSICGGSLPTSNFKSDGQADRSIDSYRGSLIRLYGASVSKDKWFSGGMVSTSSVGLSGSWLSTAKFGGLIIWSDHKWSVCIASTKAKHSPVAEMSDIVRNDEMSAWYRWSLAGSQMSMKLIWPMLDTITATLGAFGWRCACNAPAGNAAGMPCVIFLRSNTFTNGSRTLEDMYWIGWLYSRVDDNTPFVRSIFTRFEFVPTSNSVCVLDVYAMAKNCVSGGDLTVPDPHDLVHGRGHHAVGSQKSHIGDCRRGCVGKERAGELLGPQVQVGHRKTVVVAARDHHGLPVSDGQIERLDRRLVDLLVDEQLVQFLHGSDRVCWLVHQRKTRLASPEPFVQLGNFVYGQMAVGGSYHHVDLVQHHKPNVEQTTTGVGVFH</sequence>
<dbReference type="RefSeq" id="XP_046064356.1">
    <property type="nucleotide sequence ID" value="XM_046208349.1"/>
</dbReference>
<evidence type="ECO:0000313" key="1">
    <source>
        <dbReference type="EMBL" id="KAH3670988.1"/>
    </source>
</evidence>
<dbReference type="EMBL" id="JAEUBE010000084">
    <property type="protein sequence ID" value="KAH3670988.1"/>
    <property type="molecule type" value="Genomic_DNA"/>
</dbReference>
<gene>
    <name evidence="1" type="ORF">OGAPHI_000699</name>
</gene>